<organism evidence="1">
    <name type="scientific">marine sediment metagenome</name>
    <dbReference type="NCBI Taxonomy" id="412755"/>
    <lineage>
        <taxon>unclassified sequences</taxon>
        <taxon>metagenomes</taxon>
        <taxon>ecological metagenomes</taxon>
    </lineage>
</organism>
<dbReference type="EMBL" id="LAZR01045800">
    <property type="protein sequence ID" value="KKK98006.1"/>
    <property type="molecule type" value="Genomic_DNA"/>
</dbReference>
<proteinExistence type="predicted"/>
<sequence>MVTNVDQWVENNTFWCKQFKAKISKTQCKFNCAKTTIALGKYSKRKTKHLWHHLLLNKLTLLFANCCTCDRYSNKIAMDDLIKVSYDKNVFKNRKSIEFFEELVHG</sequence>
<protein>
    <submittedName>
        <fullName evidence="1">Uncharacterized protein</fullName>
    </submittedName>
</protein>
<accession>A0A0F9CN04</accession>
<name>A0A0F9CN04_9ZZZZ</name>
<reference evidence="1" key="1">
    <citation type="journal article" date="2015" name="Nature">
        <title>Complex archaea that bridge the gap between prokaryotes and eukaryotes.</title>
        <authorList>
            <person name="Spang A."/>
            <person name="Saw J.H."/>
            <person name="Jorgensen S.L."/>
            <person name="Zaremba-Niedzwiedzka K."/>
            <person name="Martijn J."/>
            <person name="Lind A.E."/>
            <person name="van Eijk R."/>
            <person name="Schleper C."/>
            <person name="Guy L."/>
            <person name="Ettema T.J."/>
        </authorList>
    </citation>
    <scope>NUCLEOTIDE SEQUENCE</scope>
</reference>
<evidence type="ECO:0000313" key="1">
    <source>
        <dbReference type="EMBL" id="KKK98006.1"/>
    </source>
</evidence>
<comment type="caution">
    <text evidence="1">The sequence shown here is derived from an EMBL/GenBank/DDBJ whole genome shotgun (WGS) entry which is preliminary data.</text>
</comment>
<dbReference type="AlphaFoldDB" id="A0A0F9CN04"/>
<gene>
    <name evidence="1" type="ORF">LCGC14_2647050</name>
</gene>